<dbReference type="EMBL" id="LLZU01000001">
    <property type="protein sequence ID" value="KRV51531.1"/>
    <property type="molecule type" value="Genomic_DNA"/>
</dbReference>
<evidence type="ECO:0000256" key="2">
    <source>
        <dbReference type="SAM" id="Phobius"/>
    </source>
</evidence>
<protein>
    <recommendedName>
        <fullName evidence="5">Transmembrane protein</fullName>
    </recommendedName>
</protein>
<evidence type="ECO:0000256" key="1">
    <source>
        <dbReference type="SAM" id="MobiDB-lite"/>
    </source>
</evidence>
<comment type="caution">
    <text evidence="3">The sequence shown here is derived from an EMBL/GenBank/DDBJ whole genome shotgun (WGS) entry which is preliminary data.</text>
</comment>
<keyword evidence="2" id="KW-0812">Transmembrane</keyword>
<accession>A0A0T6LZH2</accession>
<dbReference type="OrthoDB" id="4316034at2"/>
<proteinExistence type="predicted"/>
<dbReference type="AlphaFoldDB" id="A0A0T6LZH2"/>
<reference evidence="3 4" key="1">
    <citation type="submission" date="2015-10" db="EMBL/GenBank/DDBJ databases">
        <title>Draft genome sequence of pyrrolomycin-producing Streptomyces vitaminophilus.</title>
        <authorList>
            <person name="Graham D.E."/>
            <person name="Mahan K.M."/>
            <person name="Klingeman D.M."/>
            <person name="Hettich R.L."/>
            <person name="Parry R.J."/>
        </authorList>
    </citation>
    <scope>NUCLEOTIDE SEQUENCE [LARGE SCALE GENOMIC DNA]</scope>
    <source>
        <strain evidence="3 4">ATCC 31673</strain>
    </source>
</reference>
<feature type="region of interest" description="Disordered" evidence="1">
    <location>
        <begin position="1"/>
        <end position="21"/>
    </location>
</feature>
<evidence type="ECO:0008006" key="5">
    <source>
        <dbReference type="Google" id="ProtNLM"/>
    </source>
</evidence>
<evidence type="ECO:0000313" key="3">
    <source>
        <dbReference type="EMBL" id="KRV51531.1"/>
    </source>
</evidence>
<evidence type="ECO:0000313" key="4">
    <source>
        <dbReference type="Proteomes" id="UP000050867"/>
    </source>
</evidence>
<name>A0A0T6LZH2_WENVI</name>
<gene>
    <name evidence="3" type="ORF">AQ490_01550</name>
</gene>
<dbReference type="STRING" id="76728.AQ490_01550"/>
<feature type="transmembrane region" description="Helical" evidence="2">
    <location>
        <begin position="142"/>
        <end position="161"/>
    </location>
</feature>
<keyword evidence="2" id="KW-0472">Membrane</keyword>
<feature type="compositionally biased region" description="Polar residues" evidence="1">
    <location>
        <begin position="1"/>
        <end position="10"/>
    </location>
</feature>
<feature type="transmembrane region" description="Helical" evidence="2">
    <location>
        <begin position="75"/>
        <end position="95"/>
    </location>
</feature>
<dbReference type="eggNOG" id="ENOG5033WX3">
    <property type="taxonomic scope" value="Bacteria"/>
</dbReference>
<sequence>MEASPRNSTYGDEPDRAPDELSAVNPTAAEGLAEGVMVSGVVEIPGVAPDDVMAAADVPDVHELRPERRLRIWEAAPIGAVAVLGSLMFAFPLAFGDGGRVVAMLGLLLCACSAGSGIMVARRLRHTWPGMPERGSDSRPDWRYVAAYLALGVLLGVLTIWRVSRLQ</sequence>
<dbReference type="Proteomes" id="UP000050867">
    <property type="component" value="Unassembled WGS sequence"/>
</dbReference>
<keyword evidence="4" id="KW-1185">Reference proteome</keyword>
<feature type="transmembrane region" description="Helical" evidence="2">
    <location>
        <begin position="101"/>
        <end position="121"/>
    </location>
</feature>
<organism evidence="3 4">
    <name type="scientific">Wenjunlia vitaminophila</name>
    <name type="common">Streptomyces vitaminophilus</name>
    <dbReference type="NCBI Taxonomy" id="76728"/>
    <lineage>
        <taxon>Bacteria</taxon>
        <taxon>Bacillati</taxon>
        <taxon>Actinomycetota</taxon>
        <taxon>Actinomycetes</taxon>
        <taxon>Kitasatosporales</taxon>
        <taxon>Streptomycetaceae</taxon>
        <taxon>Wenjunlia</taxon>
    </lineage>
</organism>
<keyword evidence="2" id="KW-1133">Transmembrane helix</keyword>